<feature type="transmembrane region" description="Helical" evidence="1">
    <location>
        <begin position="93"/>
        <end position="113"/>
    </location>
</feature>
<dbReference type="OrthoDB" id="86180at2157"/>
<keyword evidence="1" id="KW-1133">Transmembrane helix</keyword>
<dbReference type="RefSeq" id="WP_010867479.1">
    <property type="nucleotide sequence ID" value="NC_000868.1"/>
</dbReference>
<dbReference type="EMBL" id="HE613800">
    <property type="protein sequence ID" value="CCE69734.1"/>
    <property type="molecule type" value="Genomic_DNA"/>
</dbReference>
<keyword evidence="1" id="KW-0472">Membrane</keyword>
<reference evidence="2" key="2">
    <citation type="journal article" date="2000" name="J. Mol. Biol.">
        <title>Archaeal homologs of eukaryotic methylation guide small nucleolar RNAs: lessons from the Pyrococcus genomes.</title>
        <authorList>
            <person name="Gaspin C."/>
            <person name="Cavaille J."/>
            <person name="Erauso G."/>
        </authorList>
    </citation>
    <scope>NUCLEOTIDE SEQUENCE</scope>
    <source>
        <strain evidence="2">Orsay</strain>
    </source>
</reference>
<organism evidence="2 4">
    <name type="scientific">Pyrococcus abyssi (strain GE5 / Orsay)</name>
    <dbReference type="NCBI Taxonomy" id="272844"/>
    <lineage>
        <taxon>Archaea</taxon>
        <taxon>Methanobacteriati</taxon>
        <taxon>Methanobacteriota</taxon>
        <taxon>Thermococci</taxon>
        <taxon>Thermococcales</taxon>
        <taxon>Thermococcaceae</taxon>
        <taxon>Pyrococcus</taxon>
    </lineage>
</organism>
<dbReference type="AlphaFoldDB" id="Q9V1S0"/>
<sequence length="123" mass="13584">MERIGKRYVFLIFAVFFVGTLLSLTEYYSPLMATALAFGSTVLAILVPWAIISIVSKKEFKYSTMLAFLLASLWEFLCSYLAMIIGYPLWKLFLNAGIGGIIVTVGIGISTITKAKVVLSEVK</sequence>
<reference evidence="2 4" key="4">
    <citation type="journal article" date="2003" name="Mol. Microbiol.">
        <title>An integrated analysis of the genome of the hyperthermophilic archaeon Pyrococcus abyssi.</title>
        <authorList>
            <person name="Cohen G."/>
            <person name="Barbe V."/>
            <person name="Flament D."/>
            <person name="Galperin M."/>
            <person name="Heilig R."/>
            <person name="Ripp R."/>
            <person name="Lecompte O."/>
            <person name="Prieur D."/>
            <person name="Poch O."/>
            <person name="Quellerou J."/>
            <person name="Thierry J.C."/>
            <person name="Van der Oost J."/>
            <person name="Weissenbach J."/>
            <person name="Zivanovic Y."/>
            <person name="Forterre P."/>
        </authorList>
    </citation>
    <scope>NUCLEOTIDE SEQUENCE [LARGE SCALE GENOMIC DNA]</scope>
    <source>
        <strain evidence="4">GE5 / Orsay</strain>
        <strain evidence="2">Orsay</strain>
    </source>
</reference>
<reference evidence="3 5" key="5">
    <citation type="journal article" date="2012" name="Curr. Microbiol.">
        <title>Re-annotation of two hyperthermophilic archaea Pyrococcus abyssi GE5 and Pyrococcus furiosus DSM 3638.</title>
        <authorList>
            <person name="Gao J."/>
            <person name="Wang J."/>
        </authorList>
    </citation>
    <scope>GENOME REANNOTATION</scope>
    <source>
        <strain evidence="3">GE5</strain>
        <strain evidence="5">GE5 / Orsay</strain>
    </source>
</reference>
<keyword evidence="4" id="KW-1185">Reference proteome</keyword>
<name>Q9V1S0_PYRAB</name>
<dbReference type="STRING" id="272844.PAB2111"/>
<evidence type="ECO:0000313" key="4">
    <source>
        <dbReference type="Proteomes" id="UP000000810"/>
    </source>
</evidence>
<proteinExistence type="predicted"/>
<dbReference type="Proteomes" id="UP000000810">
    <property type="component" value="Chromosome"/>
</dbReference>
<evidence type="ECO:0000313" key="5">
    <source>
        <dbReference type="Proteomes" id="UP000009139"/>
    </source>
</evidence>
<reference evidence="2" key="1">
    <citation type="submission" date="1999-07" db="EMBL/GenBank/DDBJ databases">
        <authorList>
            <person name="Genoscope"/>
        </authorList>
    </citation>
    <scope>NUCLEOTIDE SEQUENCE</scope>
    <source>
        <strain evidence="2">Orsay</strain>
    </source>
</reference>
<evidence type="ECO:0000313" key="2">
    <source>
        <dbReference type="EMBL" id="CAB49279.1"/>
    </source>
</evidence>
<dbReference type="KEGG" id="pab:PAB2111"/>
<protein>
    <submittedName>
        <fullName evidence="2">Uncharacterized protein</fullName>
    </submittedName>
</protein>
<feature type="transmembrane region" description="Helical" evidence="1">
    <location>
        <begin position="7"/>
        <end position="25"/>
    </location>
</feature>
<dbReference type="EMBL" id="AJ248284">
    <property type="protein sequence ID" value="CAB49279.1"/>
    <property type="molecule type" value="Genomic_DNA"/>
</dbReference>
<dbReference type="PIR" id="H75149">
    <property type="entry name" value="H75149"/>
</dbReference>
<evidence type="ECO:0000313" key="3">
    <source>
        <dbReference type="EMBL" id="CCE69734.1"/>
    </source>
</evidence>
<dbReference type="Proteomes" id="UP000009139">
    <property type="component" value="Chromosome"/>
</dbReference>
<feature type="transmembrane region" description="Helical" evidence="1">
    <location>
        <begin position="66"/>
        <end position="87"/>
    </location>
</feature>
<gene>
    <name evidence="2" type="ordered locus">PAB2111</name>
</gene>
<feature type="transmembrane region" description="Helical" evidence="1">
    <location>
        <begin position="31"/>
        <end position="54"/>
    </location>
</feature>
<keyword evidence="1" id="KW-0812">Transmembrane</keyword>
<reference evidence="2" key="3">
    <citation type="journal article" date="2001" name="Genome Res.">
        <title>Genome evolution at the genus level: comparison of three complete genomes of hyperthermophilic archaea.</title>
        <authorList>
            <person name="Lecompte O."/>
            <person name="Ripp R."/>
            <person name="Puzos-Barbe V."/>
            <person name="Duprat S."/>
            <person name="Heilig R."/>
            <person name="Dietrich J."/>
            <person name="Thierry J.C."/>
            <person name="Poch O."/>
        </authorList>
    </citation>
    <scope>NUCLEOTIDE SEQUENCE</scope>
    <source>
        <strain evidence="2">Orsay</strain>
    </source>
</reference>
<dbReference type="eggNOG" id="arCOG05749">
    <property type="taxonomic scope" value="Archaea"/>
</dbReference>
<dbReference type="HOGENOM" id="CLU_2010170_0_0_2"/>
<evidence type="ECO:0000256" key="1">
    <source>
        <dbReference type="SAM" id="Phobius"/>
    </source>
</evidence>
<accession>Q9V1S0</accession>
<dbReference type="PATRIC" id="fig|272844.11.peg.378"/>